<organism evidence="1">
    <name type="scientific">bioreactor metagenome</name>
    <dbReference type="NCBI Taxonomy" id="1076179"/>
    <lineage>
        <taxon>unclassified sequences</taxon>
        <taxon>metagenomes</taxon>
        <taxon>ecological metagenomes</taxon>
    </lineage>
</organism>
<dbReference type="AlphaFoldDB" id="A0A644WLP0"/>
<dbReference type="EMBL" id="VSSQ01001044">
    <property type="protein sequence ID" value="MPM04497.1"/>
    <property type="molecule type" value="Genomic_DNA"/>
</dbReference>
<evidence type="ECO:0000313" key="1">
    <source>
        <dbReference type="EMBL" id="MPM04497.1"/>
    </source>
</evidence>
<accession>A0A644WLP0</accession>
<comment type="caution">
    <text evidence="1">The sequence shown here is derived from an EMBL/GenBank/DDBJ whole genome shotgun (WGS) entry which is preliminary data.</text>
</comment>
<sequence>MRKGLALLFCSGVLSVPQSFVDENDFHRSVAVERAEHGHDPAADAVGAGAVVALHLLTERAGGLAVQSLGVEGSRDIPRAPEGAFGVRRNLVDARNQNHPLVAVEGCSNAVARAVDIDDFARLGDGVGGAEVDLRQSRLPAGFRVVRAPVPVDGIVRRQPFVQAEGFHGQAAADADGFAVDGGGDVFRRFRSGVEHACRKAAAREVLEGEREGHGGAPIILNIVLSKSITKS</sequence>
<reference evidence="1" key="1">
    <citation type="submission" date="2019-08" db="EMBL/GenBank/DDBJ databases">
        <authorList>
            <person name="Kucharzyk K."/>
            <person name="Murdoch R.W."/>
            <person name="Higgins S."/>
            <person name="Loffler F."/>
        </authorList>
    </citation>
    <scope>NUCLEOTIDE SEQUENCE</scope>
</reference>
<protein>
    <submittedName>
        <fullName evidence="1">Uncharacterized protein</fullName>
    </submittedName>
</protein>
<gene>
    <name evidence="1" type="ORF">SDC9_50775</name>
</gene>
<proteinExistence type="predicted"/>
<name>A0A644WLP0_9ZZZZ</name>